<keyword evidence="6" id="KW-0175">Coiled coil</keyword>
<keyword evidence="3" id="KW-0597">Phosphoprotein</keyword>
<feature type="domain" description="Histidine kinase" evidence="8">
    <location>
        <begin position="213"/>
        <end position="463"/>
    </location>
</feature>
<feature type="domain" description="PAC" evidence="10">
    <location>
        <begin position="120"/>
        <end position="172"/>
    </location>
</feature>
<keyword evidence="5" id="KW-0902">Two-component regulatory system</keyword>
<dbReference type="CDD" id="cd00130">
    <property type="entry name" value="PAS"/>
    <property type="match status" value="1"/>
</dbReference>
<proteinExistence type="predicted"/>
<evidence type="ECO:0000259" key="8">
    <source>
        <dbReference type="PROSITE" id="PS50109"/>
    </source>
</evidence>
<evidence type="ECO:0000256" key="2">
    <source>
        <dbReference type="ARBA" id="ARBA00012438"/>
    </source>
</evidence>
<dbReference type="Pfam" id="PF02518">
    <property type="entry name" value="HATPase_c"/>
    <property type="match status" value="1"/>
</dbReference>
<dbReference type="PRINTS" id="PR00344">
    <property type="entry name" value="BCTRLSENSOR"/>
</dbReference>
<dbReference type="EC" id="2.7.13.3" evidence="2"/>
<dbReference type="SUPFAM" id="SSF55874">
    <property type="entry name" value="ATPase domain of HSP90 chaperone/DNA topoisomerase II/histidine kinase"/>
    <property type="match status" value="1"/>
</dbReference>
<dbReference type="InterPro" id="IPR003594">
    <property type="entry name" value="HATPase_dom"/>
</dbReference>
<comment type="catalytic activity">
    <reaction evidence="1">
        <text>ATP + protein L-histidine = ADP + protein N-phospho-L-histidine.</text>
        <dbReference type="EC" id="2.7.13.3"/>
    </reaction>
</comment>
<feature type="coiled-coil region" evidence="6">
    <location>
        <begin position="163"/>
        <end position="204"/>
    </location>
</feature>
<dbReference type="PANTHER" id="PTHR43065">
    <property type="entry name" value="SENSOR HISTIDINE KINASE"/>
    <property type="match status" value="1"/>
</dbReference>
<protein>
    <recommendedName>
        <fullName evidence="2">histidine kinase</fullName>
        <ecNumber evidence="2">2.7.13.3</ecNumber>
    </recommendedName>
</protein>
<evidence type="ECO:0000256" key="6">
    <source>
        <dbReference type="SAM" id="Coils"/>
    </source>
</evidence>
<dbReference type="PROSITE" id="PS50112">
    <property type="entry name" value="PAS"/>
    <property type="match status" value="1"/>
</dbReference>
<dbReference type="CDD" id="cd00082">
    <property type="entry name" value="HisKA"/>
    <property type="match status" value="1"/>
</dbReference>
<evidence type="ECO:0000256" key="5">
    <source>
        <dbReference type="ARBA" id="ARBA00023012"/>
    </source>
</evidence>
<dbReference type="PROSITE" id="PS50109">
    <property type="entry name" value="HIS_KIN"/>
    <property type="match status" value="1"/>
</dbReference>
<reference evidence="11" key="1">
    <citation type="journal article" date="2020" name="mSystems">
        <title>Genome- and Community-Level Interaction Insights into Carbon Utilization and Element Cycling Functions of Hydrothermarchaeota in Hydrothermal Sediment.</title>
        <authorList>
            <person name="Zhou Z."/>
            <person name="Liu Y."/>
            <person name="Xu W."/>
            <person name="Pan J."/>
            <person name="Luo Z.H."/>
            <person name="Li M."/>
        </authorList>
    </citation>
    <scope>NUCLEOTIDE SEQUENCE [LARGE SCALE GENOMIC DNA]</scope>
    <source>
        <strain evidence="11">SpSt-374</strain>
    </source>
</reference>
<dbReference type="SUPFAM" id="SSF55785">
    <property type="entry name" value="PYP-like sensor domain (PAS domain)"/>
    <property type="match status" value="1"/>
</dbReference>
<dbReference type="Gene3D" id="1.10.287.130">
    <property type="match status" value="1"/>
</dbReference>
<evidence type="ECO:0000259" key="10">
    <source>
        <dbReference type="PROSITE" id="PS50113"/>
    </source>
</evidence>
<dbReference type="SMART" id="SM00086">
    <property type="entry name" value="PAC"/>
    <property type="match status" value="1"/>
</dbReference>
<dbReference type="InterPro" id="IPR001610">
    <property type="entry name" value="PAC"/>
</dbReference>
<dbReference type="Pfam" id="PF13426">
    <property type="entry name" value="PAS_9"/>
    <property type="match status" value="1"/>
</dbReference>
<name>A0A7C3VNL6_9CYAN</name>
<dbReference type="InterPro" id="IPR035965">
    <property type="entry name" value="PAS-like_dom_sf"/>
</dbReference>
<evidence type="ECO:0000256" key="1">
    <source>
        <dbReference type="ARBA" id="ARBA00000085"/>
    </source>
</evidence>
<evidence type="ECO:0000313" key="11">
    <source>
        <dbReference type="EMBL" id="HGG02278.1"/>
    </source>
</evidence>
<dbReference type="InterPro" id="IPR000014">
    <property type="entry name" value="PAS"/>
</dbReference>
<dbReference type="PANTHER" id="PTHR43065:SF50">
    <property type="entry name" value="HISTIDINE KINASE"/>
    <property type="match status" value="1"/>
</dbReference>
<dbReference type="Gene3D" id="3.30.450.20">
    <property type="entry name" value="PAS domain"/>
    <property type="match status" value="1"/>
</dbReference>
<dbReference type="Gene3D" id="3.30.565.10">
    <property type="entry name" value="Histidine kinase-like ATPase, C-terminal domain"/>
    <property type="match status" value="1"/>
</dbReference>
<dbReference type="SMART" id="SM00387">
    <property type="entry name" value="HATPase_c"/>
    <property type="match status" value="1"/>
</dbReference>
<dbReference type="InterPro" id="IPR036890">
    <property type="entry name" value="HATPase_C_sf"/>
</dbReference>
<keyword evidence="4 11" id="KW-0418">Kinase</keyword>
<evidence type="ECO:0000256" key="7">
    <source>
        <dbReference type="SAM" id="MobiDB-lite"/>
    </source>
</evidence>
<dbReference type="AlphaFoldDB" id="A0A7C3VNL6"/>
<organism evidence="11">
    <name type="scientific">Planktothricoides sp. SpSt-374</name>
    <dbReference type="NCBI Taxonomy" id="2282167"/>
    <lineage>
        <taxon>Bacteria</taxon>
        <taxon>Bacillati</taxon>
        <taxon>Cyanobacteriota</taxon>
        <taxon>Cyanophyceae</taxon>
        <taxon>Oscillatoriophycideae</taxon>
        <taxon>Oscillatoriales</taxon>
        <taxon>Oscillatoriaceae</taxon>
        <taxon>Planktothricoides</taxon>
    </lineage>
</organism>
<feature type="domain" description="PAS" evidence="9">
    <location>
        <begin position="62"/>
        <end position="92"/>
    </location>
</feature>
<dbReference type="InterPro" id="IPR005467">
    <property type="entry name" value="His_kinase_dom"/>
</dbReference>
<feature type="compositionally biased region" description="Basic and acidic residues" evidence="7">
    <location>
        <begin position="1"/>
        <end position="19"/>
    </location>
</feature>
<dbReference type="InterPro" id="IPR000700">
    <property type="entry name" value="PAS-assoc_C"/>
</dbReference>
<sequence length="463" mass="52112">MDMETAKNKYSHQRLDAKGSAEIPPHNPRTKHHNGLSVPEASGIDKLLCRSIKFALDKTAIVALTDAKGKILYVNDKFCELSQYSEKELLGKDHRIVNSGYHSRQFFQDFWATIKSGQIWRGEIHNQAKDGSYYWVDTTVVPFLDEHGQPYQYLSIRFDITARKQAEAALKQAEELSRHQAEMLQRALMEIKQTQAQLVHTEKMSGLGQLVAGIAHEINNPVNFIYGNLLYTAEYVEKILKLLALYQYHYPEPVAEIQDTAEVLELEFLMEDLPKMVDSMQMGANRIRDLVRSLRNFSRLDESERKLVDIHPGIDSTLLILQHRLKPKGSNQEIELIQDYGNLPPVLCYPSQLNQVFMNILANAIDALEEQPAPRLITIRTRLVQGKEGDFAHITIADNGPGIPAAIHSRLFDPFFTTKPVGKGTGLGLSIAHQIVVEKHGGMLECISPPGGGTQFTIAIPLK</sequence>
<gene>
    <name evidence="11" type="ORF">ENR15_16960</name>
</gene>
<accession>A0A7C3VNL6</accession>
<evidence type="ECO:0000256" key="4">
    <source>
        <dbReference type="ARBA" id="ARBA00022777"/>
    </source>
</evidence>
<evidence type="ECO:0000259" key="9">
    <source>
        <dbReference type="PROSITE" id="PS50112"/>
    </source>
</evidence>
<dbReference type="InterPro" id="IPR003661">
    <property type="entry name" value="HisK_dim/P_dom"/>
</dbReference>
<dbReference type="NCBIfam" id="TIGR00229">
    <property type="entry name" value="sensory_box"/>
    <property type="match status" value="1"/>
</dbReference>
<feature type="region of interest" description="Disordered" evidence="7">
    <location>
        <begin position="1"/>
        <end position="36"/>
    </location>
</feature>
<dbReference type="GO" id="GO:0000155">
    <property type="term" value="F:phosphorelay sensor kinase activity"/>
    <property type="evidence" value="ECO:0007669"/>
    <property type="project" value="InterPro"/>
</dbReference>
<dbReference type="SMART" id="SM00388">
    <property type="entry name" value="HisKA"/>
    <property type="match status" value="1"/>
</dbReference>
<comment type="caution">
    <text evidence="11">The sequence shown here is derived from an EMBL/GenBank/DDBJ whole genome shotgun (WGS) entry which is preliminary data.</text>
</comment>
<dbReference type="InterPro" id="IPR004358">
    <property type="entry name" value="Sig_transdc_His_kin-like_C"/>
</dbReference>
<dbReference type="PROSITE" id="PS50113">
    <property type="entry name" value="PAC"/>
    <property type="match status" value="1"/>
</dbReference>
<evidence type="ECO:0000256" key="3">
    <source>
        <dbReference type="ARBA" id="ARBA00022553"/>
    </source>
</evidence>
<keyword evidence="4 11" id="KW-0808">Transferase</keyword>
<dbReference type="EMBL" id="DSPX01000172">
    <property type="protein sequence ID" value="HGG02278.1"/>
    <property type="molecule type" value="Genomic_DNA"/>
</dbReference>